<sequence length="194" mass="20765">MRESTSHKVIGNSSNVGCLQGPYDPKCPQNCNSTCSVCDSNKECIKCSQPGFQLPECTKSCLRAYFGLNCKQRCSLKCLNRECDPKTGDCTACREPVAETKLATPSLESVRAALTAMSADGVPASVLTGCMVQIVQFTAHRHVLVAFVTMRRATAINAIQVILGNFAAICVKMASTATGVLCLALLNAYMRATQ</sequence>
<accession>A0AAE1E9D4</accession>
<dbReference type="EMBL" id="JAWDGP010000750">
    <property type="protein sequence ID" value="KAK3797713.1"/>
    <property type="molecule type" value="Genomic_DNA"/>
</dbReference>
<comment type="caution">
    <text evidence="1">The sequence shown here is derived from an EMBL/GenBank/DDBJ whole genome shotgun (WGS) entry which is preliminary data.</text>
</comment>
<evidence type="ECO:0000313" key="1">
    <source>
        <dbReference type="EMBL" id="KAK3797713.1"/>
    </source>
</evidence>
<organism evidence="1 2">
    <name type="scientific">Elysia crispata</name>
    <name type="common">lettuce slug</name>
    <dbReference type="NCBI Taxonomy" id="231223"/>
    <lineage>
        <taxon>Eukaryota</taxon>
        <taxon>Metazoa</taxon>
        <taxon>Spiralia</taxon>
        <taxon>Lophotrochozoa</taxon>
        <taxon>Mollusca</taxon>
        <taxon>Gastropoda</taxon>
        <taxon>Heterobranchia</taxon>
        <taxon>Euthyneura</taxon>
        <taxon>Panpulmonata</taxon>
        <taxon>Sacoglossa</taxon>
        <taxon>Placobranchoidea</taxon>
        <taxon>Plakobranchidae</taxon>
        <taxon>Elysia</taxon>
    </lineage>
</organism>
<protein>
    <submittedName>
        <fullName evidence="1">Uncharacterized protein</fullName>
    </submittedName>
</protein>
<dbReference type="Gene3D" id="2.170.300.10">
    <property type="entry name" value="Tie2 ligand-binding domain superfamily"/>
    <property type="match status" value="1"/>
</dbReference>
<proteinExistence type="predicted"/>
<dbReference type="Proteomes" id="UP001283361">
    <property type="component" value="Unassembled WGS sequence"/>
</dbReference>
<gene>
    <name evidence="1" type="ORF">RRG08_054730</name>
</gene>
<name>A0AAE1E9D4_9GAST</name>
<reference evidence="1" key="1">
    <citation type="journal article" date="2023" name="G3 (Bethesda)">
        <title>A reference genome for the long-term kleptoplast-retaining sea slug Elysia crispata morphotype clarki.</title>
        <authorList>
            <person name="Eastman K.E."/>
            <person name="Pendleton A.L."/>
            <person name="Shaikh M.A."/>
            <person name="Suttiyut T."/>
            <person name="Ogas R."/>
            <person name="Tomko P."/>
            <person name="Gavelis G."/>
            <person name="Widhalm J.R."/>
            <person name="Wisecaver J.H."/>
        </authorList>
    </citation>
    <scope>NUCLEOTIDE SEQUENCE</scope>
    <source>
        <strain evidence="1">ECLA1</strain>
    </source>
</reference>
<keyword evidence="2" id="KW-1185">Reference proteome</keyword>
<evidence type="ECO:0000313" key="2">
    <source>
        <dbReference type="Proteomes" id="UP001283361"/>
    </source>
</evidence>
<dbReference type="AlphaFoldDB" id="A0AAE1E9D4"/>